<dbReference type="InterPro" id="IPR036259">
    <property type="entry name" value="MFS_trans_sf"/>
</dbReference>
<feature type="transmembrane region" description="Helical" evidence="9">
    <location>
        <begin position="258"/>
        <end position="280"/>
    </location>
</feature>
<feature type="transmembrane region" description="Helical" evidence="9">
    <location>
        <begin position="292"/>
        <end position="310"/>
    </location>
</feature>
<feature type="transmembrane region" description="Helical" evidence="9">
    <location>
        <begin position="22"/>
        <end position="45"/>
    </location>
</feature>
<dbReference type="GO" id="GO:0005886">
    <property type="term" value="C:plasma membrane"/>
    <property type="evidence" value="ECO:0007669"/>
    <property type="project" value="UniProtKB-SubCell"/>
</dbReference>
<dbReference type="Proteomes" id="UP000259030">
    <property type="component" value="Plasmid pDFI1"/>
</dbReference>
<feature type="transmembrane region" description="Helical" evidence="9">
    <location>
        <begin position="111"/>
        <end position="128"/>
    </location>
</feature>
<evidence type="ECO:0000259" key="10">
    <source>
        <dbReference type="PROSITE" id="PS50850"/>
    </source>
</evidence>
<keyword evidence="4 9" id="KW-0812">Transmembrane</keyword>
<evidence type="ECO:0000256" key="8">
    <source>
        <dbReference type="ARBA" id="ARBA00040914"/>
    </source>
</evidence>
<sequence>MTTPPVPADAFASLRFADFRRLLVASASASFAGTAFSVVIGYQVYALTQSPLVLGLLGVATALPTLSLALLGGHYADRLDRRRILLVTRALLVLSGLAFATLSLAGPATPVAGLFLLVVLMGFARGFGDPASSAFETRIVPAGAYVNASAWLGSVGQVAGIIGPVLAGLFLTRFEPSGTYGLMAALYAASWLALLRMPPIPPVGVPTGEGRRASIKAGLRFVRADPVLFGSMALDLLAVLFGGAIALLPVFATDLLHVGPGGLGALMAAPSAGALVVMLWMTRRPPLRRTGVWLVLSIAGFGLSMLLFAVSRTFWLSWLALAFSGVFDGVNMLIRRAIVRTRTPDQMRGRVAAVSLVFIGTSNEIGALESGVASHFLGVVRATVLGGVLTLAIAGGAAWRWRDLMAWELQNERPPTGSGEAQEGV</sequence>
<keyword evidence="2" id="KW-0813">Transport</keyword>
<feature type="transmembrane region" description="Helical" evidence="9">
    <location>
        <begin position="177"/>
        <end position="195"/>
    </location>
</feature>
<keyword evidence="12" id="KW-1185">Reference proteome</keyword>
<comment type="subcellular location">
    <subcellularLocation>
        <location evidence="1">Cell membrane</location>
        <topology evidence="1">Multi-pass membrane protein</topology>
    </subcellularLocation>
</comment>
<evidence type="ECO:0000256" key="1">
    <source>
        <dbReference type="ARBA" id="ARBA00004651"/>
    </source>
</evidence>
<dbReference type="InterPro" id="IPR011701">
    <property type="entry name" value="MFS"/>
</dbReference>
<feature type="transmembrane region" description="Helical" evidence="9">
    <location>
        <begin position="316"/>
        <end position="338"/>
    </location>
</feature>
<feature type="transmembrane region" description="Helical" evidence="9">
    <location>
        <begin position="51"/>
        <end position="72"/>
    </location>
</feature>
<dbReference type="AlphaFoldDB" id="A0A221T1E0"/>
<evidence type="ECO:0000256" key="9">
    <source>
        <dbReference type="SAM" id="Phobius"/>
    </source>
</evidence>
<dbReference type="PANTHER" id="PTHR23513">
    <property type="entry name" value="INTEGRAL MEMBRANE EFFLUX PROTEIN-RELATED"/>
    <property type="match status" value="1"/>
</dbReference>
<geneLocation type="plasmid" evidence="12">
    <name>pdfi1</name>
</geneLocation>
<feature type="transmembrane region" description="Helical" evidence="9">
    <location>
        <begin position="227"/>
        <end position="252"/>
    </location>
</feature>
<accession>A0A221T1E0</accession>
<dbReference type="KEGG" id="dfc:DFI_16235"/>
<evidence type="ECO:0000256" key="7">
    <source>
        <dbReference type="ARBA" id="ARBA00038075"/>
    </source>
</evidence>
<dbReference type="Gene3D" id="1.20.1250.20">
    <property type="entry name" value="MFS general substrate transporter like domains"/>
    <property type="match status" value="1"/>
</dbReference>
<dbReference type="GO" id="GO:0022857">
    <property type="term" value="F:transmembrane transporter activity"/>
    <property type="evidence" value="ECO:0007669"/>
    <property type="project" value="InterPro"/>
</dbReference>
<feature type="transmembrane region" description="Helical" evidence="9">
    <location>
        <begin position="149"/>
        <end position="171"/>
    </location>
</feature>
<evidence type="ECO:0000313" key="12">
    <source>
        <dbReference type="Proteomes" id="UP000259030"/>
    </source>
</evidence>
<dbReference type="InterPro" id="IPR020846">
    <property type="entry name" value="MFS_dom"/>
</dbReference>
<proteinExistence type="inferred from homology"/>
<feature type="domain" description="Major facilitator superfamily (MFS) profile" evidence="10">
    <location>
        <begin position="1"/>
        <end position="202"/>
    </location>
</feature>
<dbReference type="EMBL" id="CP021082">
    <property type="protein sequence ID" value="ASN82707.1"/>
    <property type="molecule type" value="Genomic_DNA"/>
</dbReference>
<evidence type="ECO:0000256" key="3">
    <source>
        <dbReference type="ARBA" id="ARBA00022475"/>
    </source>
</evidence>
<keyword evidence="3" id="KW-1003">Cell membrane</keyword>
<keyword evidence="5 9" id="KW-1133">Transmembrane helix</keyword>
<dbReference type="CDD" id="cd06173">
    <property type="entry name" value="MFS_MefA_like"/>
    <property type="match status" value="1"/>
</dbReference>
<evidence type="ECO:0000256" key="6">
    <source>
        <dbReference type="ARBA" id="ARBA00023136"/>
    </source>
</evidence>
<feature type="transmembrane region" description="Helical" evidence="9">
    <location>
        <begin position="380"/>
        <end position="399"/>
    </location>
</feature>
<evidence type="ECO:0000256" key="4">
    <source>
        <dbReference type="ARBA" id="ARBA00022692"/>
    </source>
</evidence>
<comment type="similarity">
    <text evidence="7">Belongs to the major facilitator superfamily. Drug:H(+) antiporter-3 (DHA3) (TC 2.A.1.21) family.</text>
</comment>
<organism evidence="11 12">
    <name type="scientific">Deinococcus ficus</name>
    <dbReference type="NCBI Taxonomy" id="317577"/>
    <lineage>
        <taxon>Bacteria</taxon>
        <taxon>Thermotogati</taxon>
        <taxon>Deinococcota</taxon>
        <taxon>Deinococci</taxon>
        <taxon>Deinococcales</taxon>
        <taxon>Deinococcaceae</taxon>
        <taxon>Deinococcus</taxon>
    </lineage>
</organism>
<keyword evidence="6 9" id="KW-0472">Membrane</keyword>
<feature type="transmembrane region" description="Helical" evidence="9">
    <location>
        <begin position="350"/>
        <end position="368"/>
    </location>
</feature>
<dbReference type="RefSeq" id="WP_027463852.1">
    <property type="nucleotide sequence ID" value="NZ_CP021082.1"/>
</dbReference>
<dbReference type="SUPFAM" id="SSF103473">
    <property type="entry name" value="MFS general substrate transporter"/>
    <property type="match status" value="1"/>
</dbReference>
<evidence type="ECO:0000256" key="2">
    <source>
        <dbReference type="ARBA" id="ARBA00022448"/>
    </source>
</evidence>
<gene>
    <name evidence="11" type="ORF">DFI_16235</name>
</gene>
<reference evidence="11 12" key="1">
    <citation type="submission" date="2017-05" db="EMBL/GenBank/DDBJ databases">
        <title>The complete genome sequence of Deinococcus ficus isolated from the rhizosphere of the Ficus religiosa L. in Taiwan.</title>
        <authorList>
            <person name="Wu K.-M."/>
            <person name="Liao T.-L."/>
            <person name="Liu Y.-M."/>
            <person name="Young C.-C."/>
            <person name="Tsai S.-F."/>
        </authorList>
    </citation>
    <scope>NUCLEOTIDE SEQUENCE [LARGE SCALE GENOMIC DNA]</scope>
    <source>
        <strain evidence="11 12">CC-FR2-10</strain>
        <plasmid evidence="12">pdfi1</plasmid>
    </source>
</reference>
<feature type="transmembrane region" description="Helical" evidence="9">
    <location>
        <begin position="84"/>
        <end position="105"/>
    </location>
</feature>
<name>A0A221T1E0_9DEIO</name>
<evidence type="ECO:0000256" key="5">
    <source>
        <dbReference type="ARBA" id="ARBA00022989"/>
    </source>
</evidence>
<dbReference type="PROSITE" id="PS50850">
    <property type="entry name" value="MFS"/>
    <property type="match status" value="1"/>
</dbReference>
<dbReference type="STRING" id="317577.GCA_000419625_02971"/>
<protein>
    <recommendedName>
        <fullName evidence="8">Multidrug efflux pump Tap</fullName>
    </recommendedName>
</protein>
<dbReference type="PANTHER" id="PTHR23513:SF9">
    <property type="entry name" value="ENTEROBACTIN EXPORTER ENTS"/>
    <property type="match status" value="1"/>
</dbReference>
<keyword evidence="11" id="KW-0614">Plasmid</keyword>
<evidence type="ECO:0000313" key="11">
    <source>
        <dbReference type="EMBL" id="ASN82707.1"/>
    </source>
</evidence>
<dbReference type="Pfam" id="PF07690">
    <property type="entry name" value="MFS_1"/>
    <property type="match status" value="1"/>
</dbReference>